<proteinExistence type="predicted"/>
<comment type="caution">
    <text evidence="3">The sequence shown here is derived from an EMBL/GenBank/DDBJ whole genome shotgun (WGS) entry which is preliminary data.</text>
</comment>
<name>A0ABW7VFT7_STROI</name>
<evidence type="ECO:0000256" key="1">
    <source>
        <dbReference type="SAM" id="MobiDB-lite"/>
    </source>
</evidence>
<feature type="chain" id="PRO_5045499037" evidence="2">
    <location>
        <begin position="25"/>
        <end position="52"/>
    </location>
</feature>
<sequence>MKHSRFVGPAVVAALAAGAGVAFAQPSTLAPSAKGMSMPPLPPGLTPGKPAR</sequence>
<organism evidence="3 4">
    <name type="scientific">Streptomyces olivaceoviridis</name>
    <name type="common">Streptomyces corchorusii</name>
    <dbReference type="NCBI Taxonomy" id="1921"/>
    <lineage>
        <taxon>Bacteria</taxon>
        <taxon>Bacillati</taxon>
        <taxon>Actinomycetota</taxon>
        <taxon>Actinomycetes</taxon>
        <taxon>Kitasatosporales</taxon>
        <taxon>Streptomycetaceae</taxon>
        <taxon>Streptomyces</taxon>
    </lineage>
</organism>
<reference evidence="3 4" key="1">
    <citation type="submission" date="2024-10" db="EMBL/GenBank/DDBJ databases">
        <title>The Natural Products Discovery Center: Release of the First 8490 Sequenced Strains for Exploring Actinobacteria Biosynthetic Diversity.</title>
        <authorList>
            <person name="Kalkreuter E."/>
            <person name="Kautsar S.A."/>
            <person name="Yang D."/>
            <person name="Bader C.D."/>
            <person name="Teijaro C.N."/>
            <person name="Fluegel L."/>
            <person name="Davis C.M."/>
            <person name="Simpson J.R."/>
            <person name="Lauterbach L."/>
            <person name="Steele A.D."/>
            <person name="Gui C."/>
            <person name="Meng S."/>
            <person name="Li G."/>
            <person name="Viehrig K."/>
            <person name="Ye F."/>
            <person name="Su P."/>
            <person name="Kiefer A.F."/>
            <person name="Nichols A."/>
            <person name="Cepeda A.J."/>
            <person name="Yan W."/>
            <person name="Fan B."/>
            <person name="Jiang Y."/>
            <person name="Adhikari A."/>
            <person name="Zheng C.-J."/>
            <person name="Schuster L."/>
            <person name="Cowan T.M."/>
            <person name="Smanski M.J."/>
            <person name="Chevrette M.G."/>
            <person name="De Carvalho L.P.S."/>
            <person name="Shen B."/>
        </authorList>
    </citation>
    <scope>NUCLEOTIDE SEQUENCE [LARGE SCALE GENOMIC DNA]</scope>
    <source>
        <strain evidence="3 4">NPDC020295</strain>
    </source>
</reference>
<protein>
    <submittedName>
        <fullName evidence="3">Uncharacterized protein</fullName>
    </submittedName>
</protein>
<keyword evidence="2" id="KW-0732">Signal</keyword>
<dbReference type="RefSeq" id="WP_167360892.1">
    <property type="nucleotide sequence ID" value="NZ_JBIRUT010000008.1"/>
</dbReference>
<gene>
    <name evidence="3" type="ORF">ACH49L_31895</name>
</gene>
<evidence type="ECO:0000256" key="2">
    <source>
        <dbReference type="SAM" id="SignalP"/>
    </source>
</evidence>
<dbReference type="Proteomes" id="UP001611397">
    <property type="component" value="Unassembled WGS sequence"/>
</dbReference>
<accession>A0ABW7VFT7</accession>
<feature type="signal peptide" evidence="2">
    <location>
        <begin position="1"/>
        <end position="24"/>
    </location>
</feature>
<evidence type="ECO:0000313" key="3">
    <source>
        <dbReference type="EMBL" id="MFI2160245.1"/>
    </source>
</evidence>
<dbReference type="EMBL" id="JBIRWM010000018">
    <property type="protein sequence ID" value="MFI2160245.1"/>
    <property type="molecule type" value="Genomic_DNA"/>
</dbReference>
<evidence type="ECO:0000313" key="4">
    <source>
        <dbReference type="Proteomes" id="UP001611397"/>
    </source>
</evidence>
<keyword evidence="4" id="KW-1185">Reference proteome</keyword>
<feature type="region of interest" description="Disordered" evidence="1">
    <location>
        <begin position="30"/>
        <end position="52"/>
    </location>
</feature>